<dbReference type="Pfam" id="PF01855">
    <property type="entry name" value="POR_N"/>
    <property type="match status" value="1"/>
</dbReference>
<dbReference type="RefSeq" id="WP_093309786.1">
    <property type="nucleotide sequence ID" value="NZ_FNPV01000001.1"/>
</dbReference>
<dbReference type="OrthoDB" id="9794954at2"/>
<keyword evidence="5" id="KW-1185">Reference proteome</keyword>
<sequence>MEKVLLKGNEIIGEAAIRAKCKVFFGYPITPSTEVIEYLSANLPSKGGSVLQAEDEIGAINMCYGAACTGTRVMTASSSPGISLKQEGISYAAAVELPMVLVNVNRCGPGLGGLGPAQSDYFQSTKGGGHGDYRLIVLAPSKAQELYDYTMEAFDLADQYRNPVMVHTDGFLGQTMEPVVLKDPPKIPDIDRTWTVSGCKGRKKRILASYSLTNEIGESNNLYLEKKYKEIQETEQRWEAFHADDAEYLLVSYGTTGRICKSTVLNARKKGIKLGLIRPITLWPFPEKGIKPLISQLKGIISVELNTGQMIEDVKLSAECKVPVHLFRRQGGMLPTEDEILENVEETFQLKNNKEVNL</sequence>
<gene>
    <name evidence="4" type="ORF">SAMN05192546_10187</name>
</gene>
<evidence type="ECO:0000259" key="2">
    <source>
        <dbReference type="Pfam" id="PF01855"/>
    </source>
</evidence>
<dbReference type="SUPFAM" id="SSF52518">
    <property type="entry name" value="Thiamin diphosphate-binding fold (THDP-binding)"/>
    <property type="match status" value="1"/>
</dbReference>
<dbReference type="SUPFAM" id="SSF52922">
    <property type="entry name" value="TK C-terminal domain-like"/>
    <property type="match status" value="1"/>
</dbReference>
<dbReference type="InterPro" id="IPR009014">
    <property type="entry name" value="Transketo_C/PFOR_II"/>
</dbReference>
<dbReference type="CDD" id="cd07034">
    <property type="entry name" value="TPP_PYR_PFOR_IOR-alpha_like"/>
    <property type="match status" value="1"/>
</dbReference>
<dbReference type="AlphaFoldDB" id="A0A1H3ICF1"/>
<dbReference type="STRING" id="159292.SAMN05192546_10187"/>
<dbReference type="Gene3D" id="3.40.50.920">
    <property type="match status" value="1"/>
</dbReference>
<dbReference type="InterPro" id="IPR029061">
    <property type="entry name" value="THDP-binding"/>
</dbReference>
<name>A0A1H3ICF1_9FIRM</name>
<accession>A0A1H3ICF1</accession>
<dbReference type="InterPro" id="IPR002880">
    <property type="entry name" value="Pyrv_Fd/Flavodoxin_OxRdtase_N"/>
</dbReference>
<feature type="domain" description="Pyruvate flavodoxin/ferredoxin oxidoreductase pyrimidine binding" evidence="2">
    <location>
        <begin position="14"/>
        <end position="190"/>
    </location>
</feature>
<evidence type="ECO:0000313" key="5">
    <source>
        <dbReference type="Proteomes" id="UP000199230"/>
    </source>
</evidence>
<dbReference type="Gene3D" id="3.40.50.970">
    <property type="match status" value="1"/>
</dbReference>
<dbReference type="InterPro" id="IPR052368">
    <property type="entry name" value="2-oxoacid_oxidoreductase"/>
</dbReference>
<protein>
    <submittedName>
        <fullName evidence="4">2-oxoglutarate ferredoxin oxidoreductase subunit alpha</fullName>
    </submittedName>
</protein>
<dbReference type="InterPro" id="IPR033412">
    <property type="entry name" value="PFOR_II"/>
</dbReference>
<dbReference type="GO" id="GO:0016491">
    <property type="term" value="F:oxidoreductase activity"/>
    <property type="evidence" value="ECO:0007669"/>
    <property type="project" value="UniProtKB-KW"/>
</dbReference>
<organism evidence="4 5">
    <name type="scientific">Tindallia californiensis</name>
    <dbReference type="NCBI Taxonomy" id="159292"/>
    <lineage>
        <taxon>Bacteria</taxon>
        <taxon>Bacillati</taxon>
        <taxon>Bacillota</taxon>
        <taxon>Clostridia</taxon>
        <taxon>Peptostreptococcales</taxon>
        <taxon>Tindalliaceae</taxon>
        <taxon>Tindallia</taxon>
    </lineage>
</organism>
<reference evidence="4 5" key="1">
    <citation type="submission" date="2016-10" db="EMBL/GenBank/DDBJ databases">
        <authorList>
            <person name="de Groot N.N."/>
        </authorList>
    </citation>
    <scope>NUCLEOTIDE SEQUENCE [LARGE SCALE GENOMIC DNA]</scope>
    <source>
        <strain evidence="4 5">APO</strain>
    </source>
</reference>
<dbReference type="Proteomes" id="UP000199230">
    <property type="component" value="Unassembled WGS sequence"/>
</dbReference>
<evidence type="ECO:0000259" key="3">
    <source>
        <dbReference type="Pfam" id="PF17147"/>
    </source>
</evidence>
<dbReference type="PANTHER" id="PTHR43088:SF1">
    <property type="entry name" value="SUBUNIT OF PYRUVATE:FLAVODOXIN OXIDOREDUCTASE"/>
    <property type="match status" value="1"/>
</dbReference>
<dbReference type="NCBIfam" id="NF005507">
    <property type="entry name" value="PRK07119.1"/>
    <property type="match status" value="1"/>
</dbReference>
<dbReference type="Pfam" id="PF17147">
    <property type="entry name" value="PFOR_II"/>
    <property type="match status" value="1"/>
</dbReference>
<dbReference type="PANTHER" id="PTHR43088">
    <property type="entry name" value="SUBUNIT OF PYRUVATE:FLAVODOXIN OXIDOREDUCTASE-RELATED"/>
    <property type="match status" value="1"/>
</dbReference>
<feature type="domain" description="Pyruvate:ferredoxin oxidoreductase core" evidence="3">
    <location>
        <begin position="246"/>
        <end position="340"/>
    </location>
</feature>
<evidence type="ECO:0000256" key="1">
    <source>
        <dbReference type="ARBA" id="ARBA00023002"/>
    </source>
</evidence>
<dbReference type="EMBL" id="FNPV01000001">
    <property type="protein sequence ID" value="SDY24939.1"/>
    <property type="molecule type" value="Genomic_DNA"/>
</dbReference>
<evidence type="ECO:0000313" key="4">
    <source>
        <dbReference type="EMBL" id="SDY24939.1"/>
    </source>
</evidence>
<proteinExistence type="predicted"/>
<keyword evidence="1" id="KW-0560">Oxidoreductase</keyword>